<sequence length="809" mass="83309">MKAKREREREGEGKKGAGEKQGASPLQVGEGAGRGARGRRREEKGPEMAAKDPRKPPTASHTPRECLADTPSASEPRQLSSQTFVASDVLDEQAPCSARWTDVSTPSQSIDSLVGHLLLRAAEEEGNDNTWKLLLANEESVLRDIIENEAFTELARRMRAFHGRSSPSSVCESGKSHSASTRVAGRLGVDAAALESCTAGASMERADSALRAVPARGLGERREEAKVPAAGTADLSVSGPRLAMHVRSRSGGPHGGVEEARGQAQRRSSHVVPSYGTMTQGVQAGAADSSTHVNARGGLGVASPSEAVVGEEAPATASLPLYEGEMPVIKPSYDSVPDPAMDAAWEAEGLLTTGVKPQAWLRAMMRQALFCILAVGLFFPSMAHSGLFAGLDLFSNAESSAPRRSVMKFTLLFADAAAFCVTTPFTAILCRGGRLLRHGVLLAATTTTVGSGLCLLHGYSSGSLVLLLLSQLLHAVGLAASVVAVLCVNCAEMGALLGTVSLLFVAVHLWFLSGAAGLFIFSAVARLRSGGAAEALRVFLYLTSTGPVFALAVCALVSPAESDEARPTLDAVRDARKIFVILRSIDVRFVLRCLACGCLLAVLLLLTEAGPQFSLLPAGAAAPPLFAYLFSLTVLVALPLFLLPSLGPFVRFCGFGPLTAVAAAALLGLISMTAPSASTAPATLPMFAASAILCGAALALTLAGVMRSLASAGAGAPSVVVVPALLFATLLSLCVALAAGLTAVLLGARLQASNAGGALAGQARCVNYVALATCLGALCLQITTVLNACLVRPSTAAAPCVGCGGSRGW</sequence>
<feature type="transmembrane region" description="Helical" evidence="2">
    <location>
        <begin position="465"/>
        <end position="488"/>
    </location>
</feature>
<feature type="compositionally biased region" description="Basic and acidic residues" evidence="1">
    <location>
        <begin position="1"/>
        <end position="18"/>
    </location>
</feature>
<feature type="transmembrane region" description="Helical" evidence="2">
    <location>
        <begin position="368"/>
        <end position="389"/>
    </location>
</feature>
<feature type="transmembrane region" description="Helical" evidence="2">
    <location>
        <begin position="655"/>
        <end position="674"/>
    </location>
</feature>
<accession>A0A422PQB8</accession>
<comment type="caution">
    <text evidence="3">The sequence shown here is derived from an EMBL/GenBank/DDBJ whole genome shotgun (WGS) entry which is preliminary data.</text>
</comment>
<feature type="region of interest" description="Disordered" evidence="1">
    <location>
        <begin position="1"/>
        <end position="80"/>
    </location>
</feature>
<feature type="transmembrane region" description="Helical" evidence="2">
    <location>
        <begin position="626"/>
        <end position="643"/>
    </location>
</feature>
<reference evidence="3 4" key="1">
    <citation type="journal article" date="2018" name="BMC Genomics">
        <title>Genomic comparison of Trypanosoma conorhini and Trypanosoma rangeli to Trypanosoma cruzi strains of high and low virulence.</title>
        <authorList>
            <person name="Bradwell K.R."/>
            <person name="Koparde V.N."/>
            <person name="Matveyev A.V."/>
            <person name="Serrano M.G."/>
            <person name="Alves J.M."/>
            <person name="Parikh H."/>
            <person name="Huang B."/>
            <person name="Lee V."/>
            <person name="Espinosa-Alvarez O."/>
            <person name="Ortiz P.A."/>
            <person name="Costa-Martins A.G."/>
            <person name="Teixeira M.M."/>
            <person name="Buck G.A."/>
        </authorList>
    </citation>
    <scope>NUCLEOTIDE SEQUENCE [LARGE SCALE GENOMIC DNA]</scope>
    <source>
        <strain evidence="3 4">025E</strain>
    </source>
</reference>
<feature type="transmembrane region" description="Helical" evidence="2">
    <location>
        <begin position="409"/>
        <end position="428"/>
    </location>
</feature>
<feature type="compositionally biased region" description="Basic and acidic residues" evidence="1">
    <location>
        <begin position="40"/>
        <end position="55"/>
    </location>
</feature>
<dbReference type="Proteomes" id="UP000284403">
    <property type="component" value="Unassembled WGS sequence"/>
</dbReference>
<dbReference type="GeneID" id="40317664"/>
<gene>
    <name evidence="3" type="ORF">Tco025E_04053</name>
</gene>
<feature type="transmembrane region" description="Helical" evidence="2">
    <location>
        <begin position="718"/>
        <end position="748"/>
    </location>
</feature>
<evidence type="ECO:0000313" key="4">
    <source>
        <dbReference type="Proteomes" id="UP000284403"/>
    </source>
</evidence>
<organism evidence="3 4">
    <name type="scientific">Trypanosoma conorhini</name>
    <dbReference type="NCBI Taxonomy" id="83891"/>
    <lineage>
        <taxon>Eukaryota</taxon>
        <taxon>Discoba</taxon>
        <taxon>Euglenozoa</taxon>
        <taxon>Kinetoplastea</taxon>
        <taxon>Metakinetoplastina</taxon>
        <taxon>Trypanosomatida</taxon>
        <taxon>Trypanosomatidae</taxon>
        <taxon>Trypanosoma</taxon>
    </lineage>
</organism>
<protein>
    <submittedName>
        <fullName evidence="3">Uncharacterized protein</fullName>
    </submittedName>
</protein>
<feature type="transmembrane region" description="Helical" evidence="2">
    <location>
        <begin position="589"/>
        <end position="606"/>
    </location>
</feature>
<dbReference type="OrthoDB" id="251345at2759"/>
<evidence type="ECO:0000313" key="3">
    <source>
        <dbReference type="EMBL" id="RNF19912.1"/>
    </source>
</evidence>
<name>A0A422PQB8_9TRYP</name>
<keyword evidence="2" id="KW-0812">Transmembrane</keyword>
<feature type="region of interest" description="Disordered" evidence="1">
    <location>
        <begin position="217"/>
        <end position="267"/>
    </location>
</feature>
<feature type="transmembrane region" description="Helical" evidence="2">
    <location>
        <begin position="686"/>
        <end position="706"/>
    </location>
</feature>
<keyword evidence="2" id="KW-1133">Transmembrane helix</keyword>
<keyword evidence="2" id="KW-0472">Membrane</keyword>
<feature type="transmembrane region" description="Helical" evidence="2">
    <location>
        <begin position="538"/>
        <end position="557"/>
    </location>
</feature>
<dbReference type="AlphaFoldDB" id="A0A422PQB8"/>
<feature type="compositionally biased region" description="Polar residues" evidence="1">
    <location>
        <begin position="71"/>
        <end position="80"/>
    </location>
</feature>
<evidence type="ECO:0000256" key="2">
    <source>
        <dbReference type="SAM" id="Phobius"/>
    </source>
</evidence>
<evidence type="ECO:0000256" key="1">
    <source>
        <dbReference type="SAM" id="MobiDB-lite"/>
    </source>
</evidence>
<feature type="transmembrane region" description="Helical" evidence="2">
    <location>
        <begin position="768"/>
        <end position="790"/>
    </location>
</feature>
<feature type="transmembrane region" description="Helical" evidence="2">
    <location>
        <begin position="440"/>
        <end position="459"/>
    </location>
</feature>
<feature type="transmembrane region" description="Helical" evidence="2">
    <location>
        <begin position="500"/>
        <end position="526"/>
    </location>
</feature>
<dbReference type="RefSeq" id="XP_029229026.1">
    <property type="nucleotide sequence ID" value="XM_029370966.1"/>
</dbReference>
<keyword evidence="4" id="KW-1185">Reference proteome</keyword>
<dbReference type="EMBL" id="MKKU01000192">
    <property type="protein sequence ID" value="RNF19912.1"/>
    <property type="molecule type" value="Genomic_DNA"/>
</dbReference>
<proteinExistence type="predicted"/>